<dbReference type="GO" id="GO:0005634">
    <property type="term" value="C:nucleus"/>
    <property type="evidence" value="ECO:0007669"/>
    <property type="project" value="TreeGrafter"/>
</dbReference>
<comment type="similarity">
    <text evidence="1">Belongs to the bZIP family. CNC subfamily.</text>
</comment>
<evidence type="ECO:0000256" key="1">
    <source>
        <dbReference type="ARBA" id="ARBA00008157"/>
    </source>
</evidence>
<evidence type="ECO:0000256" key="7">
    <source>
        <dbReference type="SAM" id="MobiDB-lite"/>
    </source>
</evidence>
<name>A0A6F9DN16_9ASCI</name>
<feature type="compositionally biased region" description="Polar residues" evidence="7">
    <location>
        <begin position="549"/>
        <end position="562"/>
    </location>
</feature>
<feature type="region of interest" description="Disordered" evidence="7">
    <location>
        <begin position="187"/>
        <end position="250"/>
    </location>
</feature>
<dbReference type="GO" id="GO:0000978">
    <property type="term" value="F:RNA polymerase II cis-regulatory region sequence-specific DNA binding"/>
    <property type="evidence" value="ECO:0007669"/>
    <property type="project" value="InterPro"/>
</dbReference>
<dbReference type="PANTHER" id="PTHR24411">
    <property type="entry name" value="NUCLEAR FACTOR ERYTHROID 2-RELATED FACTOR"/>
    <property type="match status" value="1"/>
</dbReference>
<dbReference type="InterPro" id="IPR047167">
    <property type="entry name" value="NFE2-like"/>
</dbReference>
<dbReference type="InterPro" id="IPR004827">
    <property type="entry name" value="bZIP"/>
</dbReference>
<dbReference type="CDD" id="cd14698">
    <property type="entry name" value="bZIP_CNC"/>
    <property type="match status" value="1"/>
</dbReference>
<feature type="compositionally biased region" description="Low complexity" evidence="7">
    <location>
        <begin position="909"/>
        <end position="920"/>
    </location>
</feature>
<feature type="domain" description="BZIP" evidence="9">
    <location>
        <begin position="801"/>
        <end position="864"/>
    </location>
</feature>
<dbReference type="InterPro" id="IPR008917">
    <property type="entry name" value="TF_DNA-bd_sf"/>
</dbReference>
<evidence type="ECO:0000256" key="6">
    <source>
        <dbReference type="ARBA" id="ARBA00023242"/>
    </source>
</evidence>
<dbReference type="AlphaFoldDB" id="A0A6F9DN16"/>
<dbReference type="SMART" id="SM00338">
    <property type="entry name" value="BRLZ"/>
    <property type="match status" value="1"/>
</dbReference>
<dbReference type="SUPFAM" id="SSF47454">
    <property type="entry name" value="A DNA-binding domain in eukaryotic transcription factors"/>
    <property type="match status" value="1"/>
</dbReference>
<evidence type="ECO:0000259" key="9">
    <source>
        <dbReference type="PROSITE" id="PS50217"/>
    </source>
</evidence>
<evidence type="ECO:0000313" key="10">
    <source>
        <dbReference type="EMBL" id="CAB3264305.1"/>
    </source>
</evidence>
<keyword evidence="4" id="KW-0010">Activator</keyword>
<dbReference type="EMBL" id="LR788443">
    <property type="protein sequence ID" value="CAB3264305.1"/>
    <property type="molecule type" value="mRNA"/>
</dbReference>
<feature type="compositionally biased region" description="Basic and acidic residues" evidence="7">
    <location>
        <begin position="751"/>
        <end position="763"/>
    </location>
</feature>
<reference evidence="10" key="1">
    <citation type="submission" date="2020-04" db="EMBL/GenBank/DDBJ databases">
        <authorList>
            <person name="Neveu A P."/>
        </authorList>
    </citation>
    <scope>NUCLEOTIDE SEQUENCE</scope>
    <source>
        <tissue evidence="10">Whole embryo</tissue>
    </source>
</reference>
<feature type="transmembrane region" description="Helical" evidence="8">
    <location>
        <begin position="12"/>
        <end position="31"/>
    </location>
</feature>
<proteinExistence type="evidence at transcript level"/>
<evidence type="ECO:0000256" key="3">
    <source>
        <dbReference type="ARBA" id="ARBA00023125"/>
    </source>
</evidence>
<feature type="region of interest" description="Disordered" evidence="7">
    <location>
        <begin position="903"/>
        <end position="944"/>
    </location>
</feature>
<keyword evidence="8" id="KW-0812">Transmembrane</keyword>
<feature type="compositionally biased region" description="Polar residues" evidence="7">
    <location>
        <begin position="527"/>
        <end position="538"/>
    </location>
</feature>
<feature type="compositionally biased region" description="Basic and acidic residues" evidence="7">
    <location>
        <begin position="923"/>
        <end position="944"/>
    </location>
</feature>
<dbReference type="Gene3D" id="1.10.880.10">
    <property type="entry name" value="Transcription factor, Skn-1-like, DNA-binding domain"/>
    <property type="match status" value="1"/>
</dbReference>
<keyword evidence="3" id="KW-0238">DNA-binding</keyword>
<feature type="region of interest" description="Disordered" evidence="7">
    <location>
        <begin position="514"/>
        <end position="562"/>
    </location>
</feature>
<gene>
    <name evidence="10" type="primary">Nfe2l1</name>
</gene>
<keyword evidence="8" id="KW-0472">Membrane</keyword>
<keyword evidence="6" id="KW-0539">Nucleus</keyword>
<keyword evidence="5" id="KW-0804">Transcription</keyword>
<organism evidence="10">
    <name type="scientific">Phallusia mammillata</name>
    <dbReference type="NCBI Taxonomy" id="59560"/>
    <lineage>
        <taxon>Eukaryota</taxon>
        <taxon>Metazoa</taxon>
        <taxon>Chordata</taxon>
        <taxon>Tunicata</taxon>
        <taxon>Ascidiacea</taxon>
        <taxon>Phlebobranchia</taxon>
        <taxon>Ascidiidae</taxon>
        <taxon>Phallusia</taxon>
    </lineage>
</organism>
<dbReference type="InterPro" id="IPR004826">
    <property type="entry name" value="bZIP_Maf"/>
</dbReference>
<evidence type="ECO:0000256" key="4">
    <source>
        <dbReference type="ARBA" id="ARBA00023159"/>
    </source>
</evidence>
<dbReference type="PANTHER" id="PTHR24411:SF55">
    <property type="entry name" value="SEGMENTATION PROTEIN CAP'N'COLLAR"/>
    <property type="match status" value="1"/>
</dbReference>
<feature type="region of interest" description="Disordered" evidence="7">
    <location>
        <begin position="736"/>
        <end position="763"/>
    </location>
</feature>
<dbReference type="GO" id="GO:0000981">
    <property type="term" value="F:DNA-binding transcription factor activity, RNA polymerase II-specific"/>
    <property type="evidence" value="ECO:0007669"/>
    <property type="project" value="TreeGrafter"/>
</dbReference>
<dbReference type="PROSITE" id="PS50217">
    <property type="entry name" value="BZIP"/>
    <property type="match status" value="1"/>
</dbReference>
<keyword evidence="8" id="KW-1133">Transmembrane helix</keyword>
<sequence>MQMIQQYAKKDLAIGLLDIAIFLALMGQVNIQPPQLIEDLLPPEERFDGLGPVMGLTQLPYHTGVDYPTMKTATFDADRVMHDYSAIMRDAESRLPQRNQSSSASVFNRNVTAMMLRVAETYMSIDNETAQPVTQPRVDEQGFNIFDGVMPQDFNFELANVGQEESNFDNAEDVRWRDFLVEQNSLNNEANNEEKITNETNSEPDLDFLLDSPANNSNEVPNSTRTRTTSNFSEESGIEVETRSPVPSLHDHTYSIESPTLAAANLEESFDLYADEQDQPSTSTGATANPNDVDLMQQMYLQDIDIGYNWQSTEPTKQIKEVDDVLLEKNKSVDSISYFVDGETGEQIPIPPSNNTQSQQNVTNPVQNNNQTNFFNLEEYLGVFDNAGGNQPQNMQAQNNEQNLPVMVSDNIPSAETNEDLWADIATIPELSGLGIANNTNQLMNVNTIDNMSRLPNTTLQNGQNSTIMDQVHMKNVYNTSNLNYSQSETFETQPSNVYKNLTMSSYLGNPAPAPAPAPAPVFQPSHRLSPSFGSSPVRNDEGIPMEGTSGNSSPMSNGDLNDQSYLLGHLNNFQSAMETNESFGSGHSMMSPIAEPGQFFFDQTASTNMNKMLNEIITINSNTPQFENNVTAPYINPPQGPFPPPPLDRNPGFMTFNDDSETLIKTRMESGESYESDSGVSMGHSPQRFGFMGPSTIDETLPFGSVSALKDGLINSQESTLQLEELKHIQHNHTYDGTVGAKNKTKKKSQKENLPRESRDMRKARELNIPFTLNEIVMSPVEEYNEMLARTPLTQTQQALIKDIRRRGKNKVAAQNCRKRKIETITHMEDDVDVLRARKHQLVDEQLDLEATKENMQMRYNSLYQRIFSSLRDESGRPYDASRFSLEQVDSAVLLVPRVAKDDSCRDNNNNSAASGSNGQAMDHDDARHPKVDFFKVKTEKGE</sequence>
<dbReference type="PROSITE" id="PS00036">
    <property type="entry name" value="BZIP_BASIC"/>
    <property type="match status" value="1"/>
</dbReference>
<accession>A0A6F9DN16</accession>
<evidence type="ECO:0000256" key="5">
    <source>
        <dbReference type="ARBA" id="ARBA00023163"/>
    </source>
</evidence>
<keyword evidence="2" id="KW-0805">Transcription regulation</keyword>
<dbReference type="Pfam" id="PF03131">
    <property type="entry name" value="bZIP_Maf"/>
    <property type="match status" value="1"/>
</dbReference>
<feature type="compositionally biased region" description="Low complexity" evidence="7">
    <location>
        <begin position="222"/>
        <end position="235"/>
    </location>
</feature>
<evidence type="ECO:0000256" key="2">
    <source>
        <dbReference type="ARBA" id="ARBA00023015"/>
    </source>
</evidence>
<evidence type="ECO:0000256" key="8">
    <source>
        <dbReference type="SAM" id="Phobius"/>
    </source>
</evidence>
<protein>
    <submittedName>
        <fullName evidence="10">NF-E2 Nuclear factor erythroid 2-related factor</fullName>
    </submittedName>
</protein>